<evidence type="ECO:0000313" key="14">
    <source>
        <dbReference type="EMBL" id="MBC3767661.1"/>
    </source>
</evidence>
<dbReference type="EC" id="3.1.4.-" evidence="12"/>
<dbReference type="EC" id="2.7.7.72" evidence="12"/>
<keyword evidence="3 12" id="KW-0819">tRNA processing</keyword>
<evidence type="ECO:0000256" key="7">
    <source>
        <dbReference type="ARBA" id="ARBA00022800"/>
    </source>
</evidence>
<dbReference type="GO" id="GO:0000049">
    <property type="term" value="F:tRNA binding"/>
    <property type="evidence" value="ECO:0007669"/>
    <property type="project" value="UniProtKB-UniRule"/>
</dbReference>
<evidence type="ECO:0000259" key="13">
    <source>
        <dbReference type="PROSITE" id="PS51831"/>
    </source>
</evidence>
<evidence type="ECO:0000256" key="5">
    <source>
        <dbReference type="ARBA" id="ARBA00022723"/>
    </source>
</evidence>
<dbReference type="HAMAP" id="MF_01262">
    <property type="entry name" value="CCA_bact_type2"/>
    <property type="match status" value="1"/>
</dbReference>
<keyword evidence="15" id="KW-1185">Reference proteome</keyword>
<dbReference type="HAMAP" id="MF_01261">
    <property type="entry name" value="CCA_bact_type1"/>
    <property type="match status" value="1"/>
</dbReference>
<dbReference type="InterPro" id="IPR003607">
    <property type="entry name" value="HD/PDEase_dom"/>
</dbReference>
<keyword evidence="9 12" id="KW-0067">ATP-binding</keyword>
<keyword evidence="4 12" id="KW-0548">Nucleotidyltransferase</keyword>
<dbReference type="GO" id="GO:0004112">
    <property type="term" value="F:cyclic-nucleotide phosphodiesterase activity"/>
    <property type="evidence" value="ECO:0007669"/>
    <property type="project" value="UniProtKB-UniRule"/>
</dbReference>
<feature type="binding site" evidence="12">
    <location>
        <position position="137"/>
    </location>
    <ligand>
        <name>CTP</name>
        <dbReference type="ChEBI" id="CHEBI:37563"/>
    </ligand>
</feature>
<keyword evidence="7 12" id="KW-0692">RNA repair</keyword>
<evidence type="ECO:0000256" key="4">
    <source>
        <dbReference type="ARBA" id="ARBA00022695"/>
    </source>
</evidence>
<reference evidence="14" key="2">
    <citation type="submission" date="2020-08" db="EMBL/GenBank/DDBJ databases">
        <authorList>
            <person name="Lai Q."/>
        </authorList>
    </citation>
    <scope>NUCLEOTIDE SEQUENCE</scope>
    <source>
        <strain evidence="14">S27-2</strain>
    </source>
</reference>
<comment type="domain">
    <text evidence="12">Comprises two domains: an N-terminal domain containing the nucleotidyltransferase activity and a C-terminal HD domain associated with both phosphodiesterase and phosphatase activities.</text>
</comment>
<feature type="binding site" evidence="12">
    <location>
        <position position="21"/>
    </location>
    <ligand>
        <name>Mg(2+)</name>
        <dbReference type="ChEBI" id="CHEBI:18420"/>
    </ligand>
</feature>
<keyword evidence="12" id="KW-0511">Multifunctional enzyme</keyword>
<comment type="similarity">
    <text evidence="12">Belongs to the tRNA nucleotidyltransferase/poly(A) polymerase family. Bacterial CCA-adding enzyme type 1 subfamily.</text>
</comment>
<dbReference type="PROSITE" id="PS51831">
    <property type="entry name" value="HD"/>
    <property type="match status" value="1"/>
</dbReference>
<feature type="binding site" evidence="12">
    <location>
        <position position="8"/>
    </location>
    <ligand>
        <name>ATP</name>
        <dbReference type="ChEBI" id="CHEBI:30616"/>
    </ligand>
</feature>
<keyword evidence="6 12" id="KW-0547">Nucleotide-binding</keyword>
<feature type="binding site" evidence="12">
    <location>
        <position position="140"/>
    </location>
    <ligand>
        <name>ATP</name>
        <dbReference type="ChEBI" id="CHEBI:30616"/>
    </ligand>
</feature>
<dbReference type="PANTHER" id="PTHR47545:SF1">
    <property type="entry name" value="MULTIFUNCTIONAL CCA PROTEIN"/>
    <property type="match status" value="1"/>
</dbReference>
<feature type="domain" description="HD" evidence="13">
    <location>
        <begin position="228"/>
        <end position="329"/>
    </location>
</feature>
<dbReference type="RefSeq" id="WP_186508293.1">
    <property type="nucleotide sequence ID" value="NZ_JACNEP010000022.1"/>
</dbReference>
<gene>
    <name evidence="12" type="primary">cca</name>
    <name evidence="14" type="ORF">H8B19_17410</name>
</gene>
<dbReference type="SUPFAM" id="SSF81891">
    <property type="entry name" value="Poly A polymerase C-terminal region-like"/>
    <property type="match status" value="1"/>
</dbReference>
<comment type="cofactor">
    <cofactor evidence="12">
        <name>Ni(2+)</name>
        <dbReference type="ChEBI" id="CHEBI:49786"/>
    </cofactor>
    <text evidence="12">Nickel for phosphatase activity.</text>
</comment>
<dbReference type="Pfam" id="PF01743">
    <property type="entry name" value="PolyA_pol"/>
    <property type="match status" value="1"/>
</dbReference>
<dbReference type="GO" id="GO:0016791">
    <property type="term" value="F:phosphatase activity"/>
    <property type="evidence" value="ECO:0007669"/>
    <property type="project" value="UniProtKB-UniRule"/>
</dbReference>
<dbReference type="GO" id="GO:0004810">
    <property type="term" value="F:CCA tRNA nucleotidyltransferase activity"/>
    <property type="evidence" value="ECO:0007669"/>
    <property type="project" value="UniProtKB-UniRule"/>
</dbReference>
<dbReference type="InterPro" id="IPR006674">
    <property type="entry name" value="HD_domain"/>
</dbReference>
<comment type="subunit">
    <text evidence="12">Monomer. Can also form homodimers and oligomers.</text>
</comment>
<keyword evidence="11 12" id="KW-0694">RNA-binding</keyword>
<feature type="binding site" evidence="12">
    <location>
        <position position="91"/>
    </location>
    <ligand>
        <name>CTP</name>
        <dbReference type="ChEBI" id="CHEBI:37563"/>
    </ligand>
</feature>
<evidence type="ECO:0000256" key="8">
    <source>
        <dbReference type="ARBA" id="ARBA00022801"/>
    </source>
</evidence>
<evidence type="ECO:0000313" key="15">
    <source>
        <dbReference type="Proteomes" id="UP000601768"/>
    </source>
</evidence>
<evidence type="ECO:0000256" key="12">
    <source>
        <dbReference type="HAMAP-Rule" id="MF_01261"/>
    </source>
</evidence>
<comment type="catalytic activity">
    <reaction evidence="12">
        <text>a tRNA with a 3' CCA end + 2 CTP + ATP = a tRNA with a 3' CCACCA end + 3 diphosphate</text>
        <dbReference type="Rhea" id="RHEA:76235"/>
        <dbReference type="Rhea" id="RHEA-COMP:10468"/>
        <dbReference type="Rhea" id="RHEA-COMP:18655"/>
        <dbReference type="ChEBI" id="CHEBI:30616"/>
        <dbReference type="ChEBI" id="CHEBI:33019"/>
        <dbReference type="ChEBI" id="CHEBI:37563"/>
        <dbReference type="ChEBI" id="CHEBI:83071"/>
        <dbReference type="ChEBI" id="CHEBI:195187"/>
    </reaction>
</comment>
<dbReference type="NCBIfam" id="NF008137">
    <property type="entry name" value="PRK10885.1"/>
    <property type="match status" value="1"/>
</dbReference>
<feature type="binding site" evidence="12">
    <location>
        <position position="8"/>
    </location>
    <ligand>
        <name>CTP</name>
        <dbReference type="ChEBI" id="CHEBI:37563"/>
    </ligand>
</feature>
<keyword evidence="5 12" id="KW-0479">Metal-binding</keyword>
<sequence>MKVFLVGGAVRDALLGHPVKDKDYVVVGASVAQMLEQGYQQVGRDFPVFLHPKTQQEYALARQERKAGRGYSGFEVDASSNVTLEQDLLRRDLTINAMAMDEDGSIIDPYHGQQDLENRLLRHVSDAFVEDPLRVLRVARFAARYHQYGFCVADETLELMQRIAESGELKHLTAERVWQETARALMEPNPEVYFQILKQVNALSFWFAELDVLWGIPNPAKWHPEIDTGIHTLMVLQQAVALSGDLAVRFAALTHDLGKGKTPPDNWPAHHGHETLGLAPINALCDRIKAPNECRELALMASQFHTHVHKAFELKPATLLKVFNRCDGWRKPQRFAEFLNVCRADAKGRTGFENSDYPQADYVWQALEVASNVDVKQIIEQGFQGAQIKQQLEQARVAALSDFKTRYPIPH</sequence>
<dbReference type="GO" id="GO:0000287">
    <property type="term" value="F:magnesium ion binding"/>
    <property type="evidence" value="ECO:0007669"/>
    <property type="project" value="UniProtKB-UniRule"/>
</dbReference>
<dbReference type="Pfam" id="PF12627">
    <property type="entry name" value="PolyA_pol_RNAbd"/>
    <property type="match status" value="1"/>
</dbReference>
<dbReference type="InterPro" id="IPR012006">
    <property type="entry name" value="CCA_bact"/>
</dbReference>
<dbReference type="Pfam" id="PF01966">
    <property type="entry name" value="HD"/>
    <property type="match status" value="1"/>
</dbReference>
<dbReference type="Gene3D" id="1.10.3090.10">
    <property type="entry name" value="cca-adding enzyme, domain 2"/>
    <property type="match status" value="1"/>
</dbReference>
<keyword evidence="10 12" id="KW-0460">Magnesium</keyword>
<dbReference type="InterPro" id="IPR032828">
    <property type="entry name" value="PolyA_RNA-bd"/>
</dbReference>
<dbReference type="CDD" id="cd00077">
    <property type="entry name" value="HDc"/>
    <property type="match status" value="1"/>
</dbReference>
<keyword evidence="8 12" id="KW-0378">Hydrolase</keyword>
<evidence type="ECO:0000256" key="11">
    <source>
        <dbReference type="ARBA" id="ARBA00022884"/>
    </source>
</evidence>
<comment type="miscellaneous">
    <text evidence="12">A single active site specifically recognizes both ATP and CTP and is responsible for their addition.</text>
</comment>
<evidence type="ECO:0000256" key="10">
    <source>
        <dbReference type="ARBA" id="ARBA00022842"/>
    </source>
</evidence>
<accession>A0A8J6M837</accession>
<organism evidence="14 15">
    <name type="scientific">Neptunicella marina</name>
    <dbReference type="NCBI Taxonomy" id="2125989"/>
    <lineage>
        <taxon>Bacteria</taxon>
        <taxon>Pseudomonadati</taxon>
        <taxon>Pseudomonadota</taxon>
        <taxon>Gammaproteobacteria</taxon>
        <taxon>Alteromonadales</taxon>
        <taxon>Alteromonadaceae</taxon>
        <taxon>Neptunicella</taxon>
    </lineage>
</organism>
<protein>
    <recommendedName>
        <fullName evidence="12">Multifunctional CCA protein</fullName>
    </recommendedName>
    <domain>
        <recommendedName>
            <fullName evidence="12">CCA-adding enzyme</fullName>
            <ecNumber evidence="12">2.7.7.72</ecNumber>
        </recommendedName>
        <alternativeName>
            <fullName evidence="12">CCA tRNA nucleotidyltransferase</fullName>
        </alternativeName>
        <alternativeName>
            <fullName evidence="12">tRNA CCA-pyrophosphorylase</fullName>
        </alternativeName>
        <alternativeName>
            <fullName evidence="12">tRNA adenylyl-/cytidylyl-transferase</fullName>
        </alternativeName>
        <alternativeName>
            <fullName evidence="12">tRNA nucleotidyltransferase</fullName>
        </alternativeName>
        <alternativeName>
            <fullName evidence="12">tRNA-NT</fullName>
        </alternativeName>
    </domain>
    <domain>
        <recommendedName>
            <fullName evidence="12">2'-nucleotidase</fullName>
            <ecNumber evidence="12">3.1.3.-</ecNumber>
        </recommendedName>
    </domain>
    <domain>
        <recommendedName>
            <fullName evidence="12">2',3'-cyclic phosphodiesterase</fullName>
            <ecNumber evidence="12">3.1.4.-</ecNumber>
        </recommendedName>
    </domain>
    <domain>
        <recommendedName>
            <fullName evidence="12">Phosphatase</fullName>
        </recommendedName>
    </domain>
</protein>
<dbReference type="SMART" id="SM00471">
    <property type="entry name" value="HDc"/>
    <property type="match status" value="1"/>
</dbReference>
<dbReference type="InterPro" id="IPR002646">
    <property type="entry name" value="PolA_pol_head_dom"/>
</dbReference>
<dbReference type="EMBL" id="JACNEP010000022">
    <property type="protein sequence ID" value="MBC3767661.1"/>
    <property type="molecule type" value="Genomic_DNA"/>
</dbReference>
<reference evidence="14" key="1">
    <citation type="journal article" date="2018" name="Int. J. Syst. Evol. Microbiol.">
        <title>Neptunicella marina gen. nov., sp. nov., isolated from surface seawater.</title>
        <authorList>
            <person name="Liu X."/>
            <person name="Lai Q."/>
            <person name="Du Y."/>
            <person name="Zhang X."/>
            <person name="Liu Z."/>
            <person name="Sun F."/>
            <person name="Shao Z."/>
        </authorList>
    </citation>
    <scope>NUCLEOTIDE SEQUENCE</scope>
    <source>
        <strain evidence="14">S27-2</strain>
    </source>
</reference>
<comment type="caution">
    <text evidence="14">The sequence shown here is derived from an EMBL/GenBank/DDBJ whole genome shotgun (WGS) entry which is preliminary data.</text>
</comment>
<dbReference type="GO" id="GO:0001680">
    <property type="term" value="P:tRNA 3'-terminal CCA addition"/>
    <property type="evidence" value="ECO:0007669"/>
    <property type="project" value="UniProtKB-UniRule"/>
</dbReference>
<dbReference type="Proteomes" id="UP000601768">
    <property type="component" value="Unassembled WGS sequence"/>
</dbReference>
<dbReference type="EC" id="3.1.3.-" evidence="12"/>
<dbReference type="AlphaFoldDB" id="A0A8J6M837"/>
<dbReference type="GO" id="GO:0042245">
    <property type="term" value="P:RNA repair"/>
    <property type="evidence" value="ECO:0007669"/>
    <property type="project" value="UniProtKB-KW"/>
</dbReference>
<feature type="binding site" evidence="12">
    <location>
        <position position="11"/>
    </location>
    <ligand>
        <name>ATP</name>
        <dbReference type="ChEBI" id="CHEBI:30616"/>
    </ligand>
</feature>
<dbReference type="InterPro" id="IPR050124">
    <property type="entry name" value="tRNA_CCA-adding_enzyme"/>
</dbReference>
<dbReference type="CDD" id="cd05398">
    <property type="entry name" value="NT_ClassII-CCAase"/>
    <property type="match status" value="1"/>
</dbReference>
<feature type="binding site" evidence="12">
    <location>
        <position position="11"/>
    </location>
    <ligand>
        <name>CTP</name>
        <dbReference type="ChEBI" id="CHEBI:37563"/>
    </ligand>
</feature>
<feature type="binding site" evidence="12">
    <location>
        <position position="23"/>
    </location>
    <ligand>
        <name>Mg(2+)</name>
        <dbReference type="ChEBI" id="CHEBI:18420"/>
    </ligand>
</feature>
<keyword evidence="1 12" id="KW-0533">Nickel</keyword>
<dbReference type="GO" id="GO:0005524">
    <property type="term" value="F:ATP binding"/>
    <property type="evidence" value="ECO:0007669"/>
    <property type="project" value="UniProtKB-UniRule"/>
</dbReference>
<evidence type="ECO:0000256" key="6">
    <source>
        <dbReference type="ARBA" id="ARBA00022741"/>
    </source>
</evidence>
<comment type="catalytic activity">
    <reaction evidence="12">
        <text>a tRNA precursor + 2 CTP + ATP = a tRNA with a 3' CCA end + 3 diphosphate</text>
        <dbReference type="Rhea" id="RHEA:14433"/>
        <dbReference type="Rhea" id="RHEA-COMP:10465"/>
        <dbReference type="Rhea" id="RHEA-COMP:10468"/>
        <dbReference type="ChEBI" id="CHEBI:30616"/>
        <dbReference type="ChEBI" id="CHEBI:33019"/>
        <dbReference type="ChEBI" id="CHEBI:37563"/>
        <dbReference type="ChEBI" id="CHEBI:74896"/>
        <dbReference type="ChEBI" id="CHEBI:83071"/>
        <dbReference type="EC" id="2.7.7.72"/>
    </reaction>
</comment>
<dbReference type="PIRSF" id="PIRSF000813">
    <property type="entry name" value="CCA_bact"/>
    <property type="match status" value="1"/>
</dbReference>
<proteinExistence type="inferred from homology"/>
<name>A0A8J6M837_9ALTE</name>
<dbReference type="PANTHER" id="PTHR47545">
    <property type="entry name" value="MULTIFUNCTIONAL CCA PROTEIN"/>
    <property type="match status" value="1"/>
</dbReference>
<evidence type="ECO:0000256" key="3">
    <source>
        <dbReference type="ARBA" id="ARBA00022694"/>
    </source>
</evidence>
<dbReference type="Gene3D" id="3.30.460.10">
    <property type="entry name" value="Beta Polymerase, domain 2"/>
    <property type="match status" value="1"/>
</dbReference>
<keyword evidence="2 12" id="KW-0808">Transferase</keyword>
<evidence type="ECO:0000256" key="2">
    <source>
        <dbReference type="ARBA" id="ARBA00022679"/>
    </source>
</evidence>
<feature type="binding site" evidence="12">
    <location>
        <position position="140"/>
    </location>
    <ligand>
        <name>CTP</name>
        <dbReference type="ChEBI" id="CHEBI:37563"/>
    </ligand>
</feature>
<evidence type="ECO:0000256" key="9">
    <source>
        <dbReference type="ARBA" id="ARBA00022840"/>
    </source>
</evidence>
<dbReference type="SUPFAM" id="SSF81301">
    <property type="entry name" value="Nucleotidyltransferase"/>
    <property type="match status" value="1"/>
</dbReference>
<dbReference type="InterPro" id="IPR043519">
    <property type="entry name" value="NT_sf"/>
</dbReference>
<feature type="binding site" evidence="12">
    <location>
        <position position="137"/>
    </location>
    <ligand>
        <name>ATP</name>
        <dbReference type="ChEBI" id="CHEBI:30616"/>
    </ligand>
</feature>
<feature type="binding site" evidence="12">
    <location>
        <position position="91"/>
    </location>
    <ligand>
        <name>ATP</name>
        <dbReference type="ChEBI" id="CHEBI:30616"/>
    </ligand>
</feature>
<comment type="function">
    <text evidence="12">Catalyzes the addition and repair of the essential 3'-terminal CCA sequence in tRNAs without using a nucleic acid template. Adds these three nucleotides in the order of C, C, and A to the tRNA nucleotide-73, using CTP and ATP as substrates and producing inorganic pyrophosphate. tRNA 3'-terminal CCA addition is required both for tRNA processing and repair. Also involved in tRNA surveillance by mediating tandem CCA addition to generate a CCACCA at the 3' terminus of unstable tRNAs. While stable tRNAs receive only 3'-terminal CCA, unstable tRNAs are marked with CCACCA and rapidly degraded.</text>
</comment>
<comment type="cofactor">
    <cofactor evidence="12">
        <name>Mg(2+)</name>
        <dbReference type="ChEBI" id="CHEBI:18420"/>
    </cofactor>
    <text evidence="12">Magnesium is required for nucleotidyltransferase activity.</text>
</comment>
<evidence type="ECO:0000256" key="1">
    <source>
        <dbReference type="ARBA" id="ARBA00022596"/>
    </source>
</evidence>